<dbReference type="EMBL" id="JAFLHG010000018">
    <property type="protein sequence ID" value="MBT8799321.1"/>
    <property type="molecule type" value="Genomic_DNA"/>
</dbReference>
<gene>
    <name evidence="1" type="ORF">J0P97_14780</name>
</gene>
<organism evidence="1 2">
    <name type="scientific">Microbacterium flavum</name>
    <dbReference type="NCBI Taxonomy" id="415216"/>
    <lineage>
        <taxon>Bacteria</taxon>
        <taxon>Bacillati</taxon>
        <taxon>Actinomycetota</taxon>
        <taxon>Actinomycetes</taxon>
        <taxon>Micrococcales</taxon>
        <taxon>Microbacteriaceae</taxon>
        <taxon>Microbacterium</taxon>
    </lineage>
</organism>
<keyword evidence="2" id="KW-1185">Reference proteome</keyword>
<protein>
    <submittedName>
        <fullName evidence="1">Uncharacterized protein</fullName>
    </submittedName>
</protein>
<dbReference type="Proteomes" id="UP000740605">
    <property type="component" value="Unassembled WGS sequence"/>
</dbReference>
<evidence type="ECO:0000313" key="1">
    <source>
        <dbReference type="EMBL" id="MBT8799321.1"/>
    </source>
</evidence>
<name>A0ABS5XY35_9MICO</name>
<accession>A0ABS5XY35</accession>
<dbReference type="RefSeq" id="WP_215488556.1">
    <property type="nucleotide sequence ID" value="NZ_JAFLHG010000018.1"/>
</dbReference>
<evidence type="ECO:0000313" key="2">
    <source>
        <dbReference type="Proteomes" id="UP000740605"/>
    </source>
</evidence>
<sequence length="62" mass="6768">MQLVVGGIDRGRRILDADGQTTFSFGADYASVLHAPATTRYVNGEQLGPEYTVFLWGPPPQE</sequence>
<proteinExistence type="predicted"/>
<reference evidence="1 2" key="1">
    <citation type="submission" date="2021-03" db="EMBL/GenBank/DDBJ databases">
        <title>Microbacterium pauli sp. nov., isolated from microfiltered milk.</title>
        <authorList>
            <person name="Bellassi P."/>
            <person name="Fontana A."/>
            <person name="Callegari M.L."/>
            <person name="Lorenzo M."/>
            <person name="Cappa F."/>
        </authorList>
    </citation>
    <scope>NUCLEOTIDE SEQUENCE [LARGE SCALE GENOMIC DNA]</scope>
    <source>
        <strain evidence="1 2">DSM 18909</strain>
    </source>
</reference>
<comment type="caution">
    <text evidence="1">The sequence shown here is derived from an EMBL/GenBank/DDBJ whole genome shotgun (WGS) entry which is preliminary data.</text>
</comment>